<keyword evidence="6" id="KW-1185">Reference proteome</keyword>
<dbReference type="InterPro" id="IPR007110">
    <property type="entry name" value="Ig-like_dom"/>
</dbReference>
<dbReference type="SMART" id="SM00406">
    <property type="entry name" value="IGv"/>
    <property type="match status" value="1"/>
</dbReference>
<dbReference type="PANTHER" id="PTHR23266">
    <property type="entry name" value="IMMUNOGLOBULIN HEAVY CHAIN"/>
    <property type="match status" value="1"/>
</dbReference>
<dbReference type="InterPro" id="IPR013106">
    <property type="entry name" value="Ig_V-set"/>
</dbReference>
<evidence type="ECO:0000259" key="4">
    <source>
        <dbReference type="PROSITE" id="PS50835"/>
    </source>
</evidence>
<feature type="domain" description="Ig-like" evidence="4">
    <location>
        <begin position="126"/>
        <end position="215"/>
    </location>
</feature>
<proteinExistence type="predicted"/>
<dbReference type="GO" id="GO:0005576">
    <property type="term" value="C:extracellular region"/>
    <property type="evidence" value="ECO:0007669"/>
    <property type="project" value="UniProtKB-ARBA"/>
</dbReference>
<reference evidence="5" key="1">
    <citation type="submission" date="2025-08" db="UniProtKB">
        <authorList>
            <consortium name="Ensembl"/>
        </authorList>
    </citation>
    <scope>IDENTIFICATION</scope>
</reference>
<dbReference type="SUPFAM" id="SSF48726">
    <property type="entry name" value="Immunoglobulin"/>
    <property type="match status" value="2"/>
</dbReference>
<evidence type="ECO:0000313" key="5">
    <source>
        <dbReference type="Ensembl" id="ENSPCEP00000008216.1"/>
    </source>
</evidence>
<dbReference type="InterPro" id="IPR050199">
    <property type="entry name" value="IgHV"/>
</dbReference>
<evidence type="ECO:0000313" key="6">
    <source>
        <dbReference type="Proteomes" id="UP000694393"/>
    </source>
</evidence>
<dbReference type="FunFam" id="2.60.40.10:FF:001878">
    <property type="entry name" value="Immunoglobulin heavy variable 1-4"/>
    <property type="match status" value="1"/>
</dbReference>
<protein>
    <submittedName>
        <fullName evidence="5">Immunoglobulin heavy constant mu</fullName>
    </submittedName>
</protein>
<keyword evidence="1" id="KW-0391">Immunity</keyword>
<reference evidence="5" key="2">
    <citation type="submission" date="2025-09" db="UniProtKB">
        <authorList>
            <consortium name="Ensembl"/>
        </authorList>
    </citation>
    <scope>IDENTIFICATION</scope>
</reference>
<name>A0A8C8RPH5_9SAUR</name>
<dbReference type="SMART" id="SM00407">
    <property type="entry name" value="IGc1"/>
    <property type="match status" value="1"/>
</dbReference>
<dbReference type="InterPro" id="IPR013783">
    <property type="entry name" value="Ig-like_fold"/>
</dbReference>
<evidence type="ECO:0000256" key="1">
    <source>
        <dbReference type="ARBA" id="ARBA00022859"/>
    </source>
</evidence>
<keyword evidence="3" id="KW-1280">Immunoglobulin</keyword>
<dbReference type="InterPro" id="IPR003599">
    <property type="entry name" value="Ig_sub"/>
</dbReference>
<dbReference type="Pfam" id="PF07654">
    <property type="entry name" value="C1-set"/>
    <property type="match status" value="1"/>
</dbReference>
<evidence type="ECO:0000256" key="3">
    <source>
        <dbReference type="ARBA" id="ARBA00043265"/>
    </source>
</evidence>
<dbReference type="SMART" id="SM00409">
    <property type="entry name" value="IG"/>
    <property type="match status" value="1"/>
</dbReference>
<feature type="domain" description="Ig-like" evidence="4">
    <location>
        <begin position="1"/>
        <end position="99"/>
    </location>
</feature>
<dbReference type="InterPro" id="IPR003597">
    <property type="entry name" value="Ig_C1-set"/>
</dbReference>
<dbReference type="Ensembl" id="ENSPCET00000008502.1">
    <property type="protein sequence ID" value="ENSPCEP00000008216.1"/>
    <property type="gene ID" value="ENSPCEG00000006562.1"/>
</dbReference>
<dbReference type="GO" id="GO:0002250">
    <property type="term" value="P:adaptive immune response"/>
    <property type="evidence" value="ECO:0007669"/>
    <property type="project" value="UniProtKB-KW"/>
</dbReference>
<evidence type="ECO:0000256" key="2">
    <source>
        <dbReference type="ARBA" id="ARBA00023130"/>
    </source>
</evidence>
<dbReference type="Proteomes" id="UP000694393">
    <property type="component" value="Unplaced"/>
</dbReference>
<accession>A0A8C8RPH5</accession>
<dbReference type="GO" id="GO:0019814">
    <property type="term" value="C:immunoglobulin complex"/>
    <property type="evidence" value="ECO:0007669"/>
    <property type="project" value="UniProtKB-KW"/>
</dbReference>
<sequence>QVQLVQSGPGAVKVEDTLTVTCAVSGVSITDNSYVWAWIRQLLGKGLEWVGDIYPYRGDIAYTPSLQSQATLSVDTTKNQLFSLQLHLLTAADTAAYYCNHCDYYAFEYWGQGTMVTVSSATPAAPSLYPLLPSCGTSSSQDSVAMGCLAKDFLPDSLTFSWKDSKNASSRSFPEVLKSNGLYTTSSMLAITASNRQSNPYHCDVTHDGTKNTVSKKFPLECKNRGRGRMGQQG</sequence>
<dbReference type="Pfam" id="PF07686">
    <property type="entry name" value="V-set"/>
    <property type="match status" value="1"/>
</dbReference>
<dbReference type="InterPro" id="IPR036179">
    <property type="entry name" value="Ig-like_dom_sf"/>
</dbReference>
<dbReference type="AlphaFoldDB" id="A0A8C8RPH5"/>
<keyword evidence="2" id="KW-1064">Adaptive immunity</keyword>
<dbReference type="PROSITE" id="PS50835">
    <property type="entry name" value="IG_LIKE"/>
    <property type="match status" value="2"/>
</dbReference>
<dbReference type="Gene3D" id="2.60.40.10">
    <property type="entry name" value="Immunoglobulins"/>
    <property type="match status" value="2"/>
</dbReference>
<organism evidence="5 6">
    <name type="scientific">Pelusios castaneus</name>
    <name type="common">West African mud turtle</name>
    <dbReference type="NCBI Taxonomy" id="367368"/>
    <lineage>
        <taxon>Eukaryota</taxon>
        <taxon>Metazoa</taxon>
        <taxon>Chordata</taxon>
        <taxon>Craniata</taxon>
        <taxon>Vertebrata</taxon>
        <taxon>Euteleostomi</taxon>
        <taxon>Archelosauria</taxon>
        <taxon>Testudinata</taxon>
        <taxon>Testudines</taxon>
        <taxon>Pleurodira</taxon>
        <taxon>Pelomedusidae</taxon>
        <taxon>Pelusios</taxon>
    </lineage>
</organism>